<accession>A0ABP0DQP7</accession>
<protein>
    <submittedName>
        <fullName evidence="2">Gluconate transport-inducing protein</fullName>
    </submittedName>
</protein>
<proteinExistence type="predicted"/>
<dbReference type="EMBL" id="CAWUOM010000061">
    <property type="protein sequence ID" value="CAK7269637.1"/>
    <property type="molecule type" value="Genomic_DNA"/>
</dbReference>
<feature type="compositionally biased region" description="Polar residues" evidence="1">
    <location>
        <begin position="329"/>
        <end position="341"/>
    </location>
</feature>
<feature type="region of interest" description="Disordered" evidence="1">
    <location>
        <begin position="419"/>
        <end position="438"/>
    </location>
</feature>
<name>A0ABP0DQP7_9PEZI</name>
<feature type="compositionally biased region" description="Low complexity" evidence="1">
    <location>
        <begin position="284"/>
        <end position="293"/>
    </location>
</feature>
<dbReference type="PANTHER" id="PTHR28027:SF1">
    <property type="entry name" value="CAMP INDEPENDENT REGULATORY PROTEIN (AFU_ORTHOLOGUE AFUA_3G09640)"/>
    <property type="match status" value="1"/>
</dbReference>
<feature type="compositionally biased region" description="Polar residues" evidence="1">
    <location>
        <begin position="470"/>
        <end position="486"/>
    </location>
</feature>
<keyword evidence="3" id="KW-1185">Reference proteome</keyword>
<feature type="region of interest" description="Disordered" evidence="1">
    <location>
        <begin position="468"/>
        <end position="496"/>
    </location>
</feature>
<dbReference type="InterPro" id="IPR018608">
    <property type="entry name" value="Gti1/Pac2"/>
</dbReference>
<feature type="compositionally biased region" description="Low complexity" evidence="1">
    <location>
        <begin position="249"/>
        <end position="259"/>
    </location>
</feature>
<feature type="compositionally biased region" description="Low complexity" evidence="1">
    <location>
        <begin position="317"/>
        <end position="327"/>
    </location>
</feature>
<comment type="caution">
    <text evidence="2">The sequence shown here is derived from an EMBL/GenBank/DDBJ whole genome shotgun (WGS) entry which is preliminary data.</text>
</comment>
<evidence type="ECO:0000256" key="1">
    <source>
        <dbReference type="SAM" id="MobiDB-lite"/>
    </source>
</evidence>
<evidence type="ECO:0000313" key="3">
    <source>
        <dbReference type="Proteomes" id="UP001642501"/>
    </source>
</evidence>
<dbReference type="Pfam" id="PF09729">
    <property type="entry name" value="Gti1_Pac2"/>
    <property type="match status" value="1"/>
</dbReference>
<dbReference type="PANTHER" id="PTHR28027">
    <property type="entry name" value="TRANSCRIPTIONAL REGULATOR MIT1"/>
    <property type="match status" value="1"/>
</dbReference>
<dbReference type="Proteomes" id="UP001642501">
    <property type="component" value="Unassembled WGS sequence"/>
</dbReference>
<organism evidence="2 3">
    <name type="scientific">Sporothrix epigloea</name>
    <dbReference type="NCBI Taxonomy" id="1892477"/>
    <lineage>
        <taxon>Eukaryota</taxon>
        <taxon>Fungi</taxon>
        <taxon>Dikarya</taxon>
        <taxon>Ascomycota</taxon>
        <taxon>Pezizomycotina</taxon>
        <taxon>Sordariomycetes</taxon>
        <taxon>Sordariomycetidae</taxon>
        <taxon>Ophiostomatales</taxon>
        <taxon>Ophiostomataceae</taxon>
        <taxon>Sporothrix</taxon>
    </lineage>
</organism>
<gene>
    <name evidence="2" type="primary">PTH2</name>
    <name evidence="2" type="ORF">SEPCBS57363_003705</name>
</gene>
<sequence length="527" mass="56441">MKPSVQKHPMETYHGMVRSPADAIKLFEACRMGLLPRVQRRLSEKERQAIRSGSVFVWDEREAGMRRWTDGKSWSASRVSGSFLTYREMEGKRGGGGFNTMRRMSGRTPDSSGRSSDDDQDDGEPDGYRYKADGLMKQSFSITTSTGQHLHLISYYARPSPGSPDLPQPIIDPSLRIVVPVKGMYPESSMSDSIPATAVLRVGQSPHDHHHPPPHYAHQQHQQPPPPHYLPGQYSQPGYSWPPSPATTPPYSSQYTTNSAPYPPQPPPTQTHYSQTAPPPPPLGYYAGSPYPSQASYGSAPLPPQAMQYDRVPLPPTQQQAAPARAASVSHSQHPLYNSPPSLYHHTPALPPVSSSSGAGPIPAYQTSPSSSAVRQNSLSVPQDPLPGLGVSAPAVVARALSFSGASSSAAAIAAPPLRRGSSALTPPYQGPTSQKPSYVDAYADEHLSPLTTTAGGKRASLASLLLPTPANSETNGTRSTSSSPRHQFAAPVGPAGATSLAQQYLQPAPSGEDSRALSRLDKKFCI</sequence>
<evidence type="ECO:0000313" key="2">
    <source>
        <dbReference type="EMBL" id="CAK7269637.1"/>
    </source>
</evidence>
<feature type="compositionally biased region" description="Polar residues" evidence="1">
    <location>
        <begin position="365"/>
        <end position="381"/>
    </location>
</feature>
<feature type="region of interest" description="Disordered" evidence="1">
    <location>
        <begin position="90"/>
        <end position="131"/>
    </location>
</feature>
<feature type="region of interest" description="Disordered" evidence="1">
    <location>
        <begin position="203"/>
        <end position="381"/>
    </location>
</feature>
<reference evidence="2 3" key="1">
    <citation type="submission" date="2024-01" db="EMBL/GenBank/DDBJ databases">
        <authorList>
            <person name="Allen C."/>
            <person name="Tagirdzhanova G."/>
        </authorList>
    </citation>
    <scope>NUCLEOTIDE SEQUENCE [LARGE SCALE GENOMIC DNA]</scope>
    <source>
        <strain evidence="2 3">CBS 573.63</strain>
    </source>
</reference>